<reference evidence="2" key="1">
    <citation type="journal article" date="2022" name="Mol. Ecol. Resour.">
        <title>The genomes of chicory, endive, great burdock and yacon provide insights into Asteraceae palaeo-polyploidization history and plant inulin production.</title>
        <authorList>
            <person name="Fan W."/>
            <person name="Wang S."/>
            <person name="Wang H."/>
            <person name="Wang A."/>
            <person name="Jiang F."/>
            <person name="Liu H."/>
            <person name="Zhao H."/>
            <person name="Xu D."/>
            <person name="Zhang Y."/>
        </authorList>
    </citation>
    <scope>NUCLEOTIDE SEQUENCE [LARGE SCALE GENOMIC DNA]</scope>
    <source>
        <strain evidence="2">cv. Yunnan</strain>
    </source>
</reference>
<proteinExistence type="predicted"/>
<accession>A0ACB9I260</accession>
<evidence type="ECO:0000313" key="1">
    <source>
        <dbReference type="EMBL" id="KAI3802147.1"/>
    </source>
</evidence>
<gene>
    <name evidence="1" type="ORF">L1987_30274</name>
</gene>
<reference evidence="1 2" key="2">
    <citation type="journal article" date="2022" name="Mol. Ecol. Resour.">
        <title>The genomes of chicory, endive, great burdock and yacon provide insights into Asteraceae paleo-polyploidization history and plant inulin production.</title>
        <authorList>
            <person name="Fan W."/>
            <person name="Wang S."/>
            <person name="Wang H."/>
            <person name="Wang A."/>
            <person name="Jiang F."/>
            <person name="Liu H."/>
            <person name="Zhao H."/>
            <person name="Xu D."/>
            <person name="Zhang Y."/>
        </authorList>
    </citation>
    <scope>NUCLEOTIDE SEQUENCE [LARGE SCALE GENOMIC DNA]</scope>
    <source>
        <strain evidence="2">cv. Yunnan</strain>
        <tissue evidence="1">Leaves</tissue>
    </source>
</reference>
<dbReference type="Proteomes" id="UP001056120">
    <property type="component" value="Linkage Group LG10"/>
</dbReference>
<sequence>MAFVASLPPQATQGLNSSFALSTIIACCLECALDSESRTLNCEHDQTKSDDDKEAIYKVVASLTPGLVGADLENIVRESVLAAEEVSNGISYVGHDAIDLQIDR</sequence>
<dbReference type="EMBL" id="CM042027">
    <property type="protein sequence ID" value="KAI3802147.1"/>
    <property type="molecule type" value="Genomic_DNA"/>
</dbReference>
<protein>
    <submittedName>
        <fullName evidence="1">Uncharacterized protein</fullName>
    </submittedName>
</protein>
<evidence type="ECO:0000313" key="2">
    <source>
        <dbReference type="Proteomes" id="UP001056120"/>
    </source>
</evidence>
<name>A0ACB9I260_9ASTR</name>
<organism evidence="1 2">
    <name type="scientific">Smallanthus sonchifolius</name>
    <dbReference type="NCBI Taxonomy" id="185202"/>
    <lineage>
        <taxon>Eukaryota</taxon>
        <taxon>Viridiplantae</taxon>
        <taxon>Streptophyta</taxon>
        <taxon>Embryophyta</taxon>
        <taxon>Tracheophyta</taxon>
        <taxon>Spermatophyta</taxon>
        <taxon>Magnoliopsida</taxon>
        <taxon>eudicotyledons</taxon>
        <taxon>Gunneridae</taxon>
        <taxon>Pentapetalae</taxon>
        <taxon>asterids</taxon>
        <taxon>campanulids</taxon>
        <taxon>Asterales</taxon>
        <taxon>Asteraceae</taxon>
        <taxon>Asteroideae</taxon>
        <taxon>Heliantheae alliance</taxon>
        <taxon>Millerieae</taxon>
        <taxon>Smallanthus</taxon>
    </lineage>
</organism>
<comment type="caution">
    <text evidence="1">The sequence shown here is derived from an EMBL/GenBank/DDBJ whole genome shotgun (WGS) entry which is preliminary data.</text>
</comment>
<keyword evidence="2" id="KW-1185">Reference proteome</keyword>